<accession>A0ABP9D6F1</accession>
<protein>
    <submittedName>
        <fullName evidence="1">Uncharacterized protein</fullName>
    </submittedName>
</protein>
<sequence>MVDPALKAALTRLRTVKSQRPTGMNANEFADWRERIADSLDGLARVLLFEEDQVGARAEAAAARAQADEIRRLGLRAAGDRGLQRLAAARAANAALRL</sequence>
<organism evidence="1 2">
    <name type="scientific">Kitasatospora terrestris</name>
    <dbReference type="NCBI Taxonomy" id="258051"/>
    <lineage>
        <taxon>Bacteria</taxon>
        <taxon>Bacillati</taxon>
        <taxon>Actinomycetota</taxon>
        <taxon>Actinomycetes</taxon>
        <taxon>Kitasatosporales</taxon>
        <taxon>Streptomycetaceae</taxon>
        <taxon>Kitasatospora</taxon>
    </lineage>
</organism>
<evidence type="ECO:0000313" key="2">
    <source>
        <dbReference type="Proteomes" id="UP001501752"/>
    </source>
</evidence>
<name>A0ABP9D6F1_9ACTN</name>
<reference evidence="2" key="1">
    <citation type="journal article" date="2019" name="Int. J. Syst. Evol. Microbiol.">
        <title>The Global Catalogue of Microorganisms (GCM) 10K type strain sequencing project: providing services to taxonomists for standard genome sequencing and annotation.</title>
        <authorList>
            <consortium name="The Broad Institute Genomics Platform"/>
            <consortium name="The Broad Institute Genome Sequencing Center for Infectious Disease"/>
            <person name="Wu L."/>
            <person name="Ma J."/>
        </authorList>
    </citation>
    <scope>NUCLEOTIDE SEQUENCE [LARGE SCALE GENOMIC DNA]</scope>
    <source>
        <strain evidence="2">JCM 13006</strain>
    </source>
</reference>
<dbReference type="Proteomes" id="UP001501752">
    <property type="component" value="Unassembled WGS sequence"/>
</dbReference>
<evidence type="ECO:0000313" key="1">
    <source>
        <dbReference type="EMBL" id="GAA4831216.1"/>
    </source>
</evidence>
<proteinExistence type="predicted"/>
<keyword evidence="2" id="KW-1185">Reference proteome</keyword>
<comment type="caution">
    <text evidence="1">The sequence shown here is derived from an EMBL/GenBank/DDBJ whole genome shotgun (WGS) entry which is preliminary data.</text>
</comment>
<dbReference type="EMBL" id="BAABIS010000001">
    <property type="protein sequence ID" value="GAA4831216.1"/>
    <property type="molecule type" value="Genomic_DNA"/>
</dbReference>
<gene>
    <name evidence="1" type="ORF">GCM10023235_01710</name>
</gene>